<dbReference type="Proteomes" id="UP000237631">
    <property type="component" value="Unassembled WGS sequence"/>
</dbReference>
<evidence type="ECO:0000313" key="2">
    <source>
        <dbReference type="EMBL" id="PPJ52987.1"/>
    </source>
</evidence>
<evidence type="ECO:0008006" key="4">
    <source>
        <dbReference type="Google" id="ProtNLM"/>
    </source>
</evidence>
<feature type="transmembrane region" description="Helical" evidence="1">
    <location>
        <begin position="213"/>
        <end position="232"/>
    </location>
</feature>
<feature type="transmembrane region" description="Helical" evidence="1">
    <location>
        <begin position="85"/>
        <end position="107"/>
    </location>
</feature>
<feature type="transmembrane region" description="Helical" evidence="1">
    <location>
        <begin position="148"/>
        <end position="171"/>
    </location>
</feature>
<evidence type="ECO:0000256" key="1">
    <source>
        <dbReference type="SAM" id="Phobius"/>
    </source>
</evidence>
<keyword evidence="1" id="KW-0812">Transmembrane</keyword>
<organism evidence="2 3">
    <name type="scientific">Cercospora berteroae</name>
    <dbReference type="NCBI Taxonomy" id="357750"/>
    <lineage>
        <taxon>Eukaryota</taxon>
        <taxon>Fungi</taxon>
        <taxon>Dikarya</taxon>
        <taxon>Ascomycota</taxon>
        <taxon>Pezizomycotina</taxon>
        <taxon>Dothideomycetes</taxon>
        <taxon>Dothideomycetidae</taxon>
        <taxon>Mycosphaerellales</taxon>
        <taxon>Mycosphaerellaceae</taxon>
        <taxon>Cercospora</taxon>
    </lineage>
</organism>
<dbReference type="PANTHER" id="PTHR23512:SF12">
    <property type="entry name" value="TRANSPORTER, PUTATIVE (AFU_ORTHOLOGUE AFUA_4G00260)-RELATED"/>
    <property type="match status" value="1"/>
</dbReference>
<dbReference type="InterPro" id="IPR052187">
    <property type="entry name" value="MFSD1"/>
</dbReference>
<dbReference type="AlphaFoldDB" id="A0A2S6BZS2"/>
<dbReference type="OrthoDB" id="424834at2759"/>
<accession>A0A2S6BZS2</accession>
<reference evidence="3" key="1">
    <citation type="journal article" date="2017" name="bioRxiv">
        <title>Conservation of a gene cluster reveals novel cercosporin biosynthetic mechanisms and extends production to the genus Colletotrichum.</title>
        <authorList>
            <person name="de Jonge R."/>
            <person name="Ebert M.K."/>
            <person name="Huitt-Roehl C.R."/>
            <person name="Pal P."/>
            <person name="Suttle J.C."/>
            <person name="Spanner R.E."/>
            <person name="Neubauer J.D."/>
            <person name="Jurick W.M.II."/>
            <person name="Stott K.A."/>
            <person name="Secor G.A."/>
            <person name="Thomma B.P.H.J."/>
            <person name="Van de Peer Y."/>
            <person name="Townsend C.A."/>
            <person name="Bolton M.D."/>
        </authorList>
    </citation>
    <scope>NUCLEOTIDE SEQUENCE [LARGE SCALE GENOMIC DNA]</scope>
    <source>
        <strain evidence="3">CBS538.71</strain>
    </source>
</reference>
<keyword evidence="1" id="KW-0472">Membrane</keyword>
<dbReference type="EMBL" id="PNEN01001628">
    <property type="protein sequence ID" value="PPJ52987.1"/>
    <property type="molecule type" value="Genomic_DNA"/>
</dbReference>
<feature type="transmembrane region" description="Helical" evidence="1">
    <location>
        <begin position="119"/>
        <end position="136"/>
    </location>
</feature>
<keyword evidence="1" id="KW-1133">Transmembrane helix</keyword>
<keyword evidence="3" id="KW-1185">Reference proteome</keyword>
<gene>
    <name evidence="2" type="ORF">CBER1_11102</name>
</gene>
<evidence type="ECO:0000313" key="3">
    <source>
        <dbReference type="Proteomes" id="UP000237631"/>
    </source>
</evidence>
<dbReference type="SUPFAM" id="SSF103473">
    <property type="entry name" value="MFS general substrate transporter"/>
    <property type="match status" value="1"/>
</dbReference>
<sequence length="240" mass="26634">MAVVFSQNATELAEQRFDVDGTKAGWYTASARYLGFFLVPLLGLFIDWYGHRLTVILICGLLCFLAMCLAAFGPTVAGTAATFRIYASGFTLGLTAVIDGIRTAIWYQDTFGTAYAIKIAVNNSMSINIRIITGVIQDRDNNSYNHVVIVYVILAAGAVIVGLTLFIWSFFTDDLRRLQWSRKQRQHNGDLINAQREAYEVGKKTSLNRQVGVVFFIMLIALILGGWASYFWGVATNNNS</sequence>
<feature type="transmembrane region" description="Helical" evidence="1">
    <location>
        <begin position="53"/>
        <end position="73"/>
    </location>
</feature>
<dbReference type="Gene3D" id="1.20.1250.20">
    <property type="entry name" value="MFS general substrate transporter like domains"/>
    <property type="match status" value="1"/>
</dbReference>
<proteinExistence type="predicted"/>
<name>A0A2S6BZS2_9PEZI</name>
<feature type="transmembrane region" description="Helical" evidence="1">
    <location>
        <begin position="24"/>
        <end position="46"/>
    </location>
</feature>
<dbReference type="InterPro" id="IPR036259">
    <property type="entry name" value="MFS_trans_sf"/>
</dbReference>
<dbReference type="PANTHER" id="PTHR23512">
    <property type="entry name" value="MAJOR FACILITATOR SUPERFAMILY DOMAIN-CONTAINING PROTEIN 1"/>
    <property type="match status" value="1"/>
</dbReference>
<protein>
    <recommendedName>
        <fullName evidence="4">Major facilitator superfamily (MFS) profile domain-containing protein</fullName>
    </recommendedName>
</protein>
<comment type="caution">
    <text evidence="2">The sequence shown here is derived from an EMBL/GenBank/DDBJ whole genome shotgun (WGS) entry which is preliminary data.</text>
</comment>